<protein>
    <submittedName>
        <fullName evidence="1">Uncharacterized protein</fullName>
    </submittedName>
</protein>
<accession>X0Y364</accession>
<dbReference type="AlphaFoldDB" id="X0Y364"/>
<organism evidence="1">
    <name type="scientific">marine sediment metagenome</name>
    <dbReference type="NCBI Taxonomy" id="412755"/>
    <lineage>
        <taxon>unclassified sequences</taxon>
        <taxon>metagenomes</taxon>
        <taxon>ecological metagenomes</taxon>
    </lineage>
</organism>
<sequence length="106" mass="12103">DKDGQPGPELRYYPSSEDGFRGEYFAQESSDETGRRRTKTYHNGGLHRLWVAADQDWQANHKHHKVDDGIGDSEVLLAVKLSEVFDFCFLGCECGQLSGTEQRFMF</sequence>
<proteinExistence type="predicted"/>
<feature type="non-terminal residue" evidence="1">
    <location>
        <position position="1"/>
    </location>
</feature>
<name>X0Y364_9ZZZZ</name>
<reference evidence="1" key="1">
    <citation type="journal article" date="2014" name="Front. Microbiol.">
        <title>High frequency of phylogenetically diverse reductive dehalogenase-homologous genes in deep subseafloor sedimentary metagenomes.</title>
        <authorList>
            <person name="Kawai M."/>
            <person name="Futagami T."/>
            <person name="Toyoda A."/>
            <person name="Takaki Y."/>
            <person name="Nishi S."/>
            <person name="Hori S."/>
            <person name="Arai W."/>
            <person name="Tsubouchi T."/>
            <person name="Morono Y."/>
            <person name="Uchiyama I."/>
            <person name="Ito T."/>
            <person name="Fujiyama A."/>
            <person name="Inagaki F."/>
            <person name="Takami H."/>
        </authorList>
    </citation>
    <scope>NUCLEOTIDE SEQUENCE</scope>
    <source>
        <strain evidence="1">Expedition CK06-06</strain>
    </source>
</reference>
<evidence type="ECO:0000313" key="1">
    <source>
        <dbReference type="EMBL" id="GAG43153.1"/>
    </source>
</evidence>
<comment type="caution">
    <text evidence="1">The sequence shown here is derived from an EMBL/GenBank/DDBJ whole genome shotgun (WGS) entry which is preliminary data.</text>
</comment>
<gene>
    <name evidence="1" type="ORF">S01H1_78047</name>
</gene>
<dbReference type="EMBL" id="BARS01052504">
    <property type="protein sequence ID" value="GAG43153.1"/>
    <property type="molecule type" value="Genomic_DNA"/>
</dbReference>